<evidence type="ECO:0000313" key="6">
    <source>
        <dbReference type="RefSeq" id="XP_030764597.1"/>
    </source>
</evidence>
<dbReference type="KEGG" id="soy:115888867"/>
<dbReference type="AlphaFoldDB" id="A0A6J2YMH4"/>
<comment type="caution">
    <text evidence="2">Lacks conserved residue(s) required for the propagation of feature annotation.</text>
</comment>
<evidence type="ECO:0000256" key="1">
    <source>
        <dbReference type="ARBA" id="ARBA00023157"/>
    </source>
</evidence>
<dbReference type="GeneID" id="115888867"/>
<dbReference type="CTD" id="35002"/>
<dbReference type="SUPFAM" id="SSF57625">
    <property type="entry name" value="Invertebrate chitin-binding proteins"/>
    <property type="match status" value="1"/>
</dbReference>
<feature type="domain" description="Chitin-binding type-2" evidence="4">
    <location>
        <begin position="32"/>
        <end position="99"/>
    </location>
</feature>
<dbReference type="InterPro" id="IPR052740">
    <property type="entry name" value="CE4"/>
</dbReference>
<dbReference type="Gene3D" id="3.20.20.370">
    <property type="entry name" value="Glycoside hydrolase/deacetylase"/>
    <property type="match status" value="1"/>
</dbReference>
<evidence type="ECO:0000259" key="4">
    <source>
        <dbReference type="PROSITE" id="PS50940"/>
    </source>
</evidence>
<dbReference type="Gene3D" id="4.10.400.10">
    <property type="entry name" value="Low-density Lipoprotein Receptor"/>
    <property type="match status" value="1"/>
</dbReference>
<dbReference type="PROSITE" id="PS01209">
    <property type="entry name" value="LDLRA_1"/>
    <property type="match status" value="1"/>
</dbReference>
<dbReference type="RefSeq" id="XP_030764597.1">
    <property type="nucleotide sequence ID" value="XM_030908737.1"/>
</dbReference>
<dbReference type="SUPFAM" id="SSF57424">
    <property type="entry name" value="LDL receptor-like module"/>
    <property type="match status" value="1"/>
</dbReference>
<dbReference type="PANTHER" id="PTHR45985">
    <property type="match status" value="1"/>
</dbReference>
<dbReference type="Gene3D" id="2.170.140.10">
    <property type="entry name" value="Chitin binding domain"/>
    <property type="match status" value="1"/>
</dbReference>
<dbReference type="CDD" id="cd00112">
    <property type="entry name" value="LDLa"/>
    <property type="match status" value="1"/>
</dbReference>
<reference evidence="6" key="1">
    <citation type="submission" date="2025-08" db="UniProtKB">
        <authorList>
            <consortium name="RefSeq"/>
        </authorList>
    </citation>
    <scope>IDENTIFICATION</scope>
    <source>
        <tissue evidence="6">Gonads</tissue>
    </source>
</reference>
<dbReference type="SUPFAM" id="SSF88713">
    <property type="entry name" value="Glycoside hydrolase/deacetylase"/>
    <property type="match status" value="1"/>
</dbReference>
<keyword evidence="3" id="KW-0732">Signal</keyword>
<proteinExistence type="predicted"/>
<evidence type="ECO:0000256" key="2">
    <source>
        <dbReference type="PROSITE-ProRule" id="PRU00124"/>
    </source>
</evidence>
<gene>
    <name evidence="6" type="primary">LOC115888867</name>
</gene>
<dbReference type="GO" id="GO:0008061">
    <property type="term" value="F:chitin binding"/>
    <property type="evidence" value="ECO:0007669"/>
    <property type="project" value="InterPro"/>
</dbReference>
<evidence type="ECO:0000256" key="3">
    <source>
        <dbReference type="SAM" id="SignalP"/>
    </source>
</evidence>
<accession>A0A6J2YMH4</accession>
<organism evidence="5 6">
    <name type="scientific">Sitophilus oryzae</name>
    <name type="common">Rice weevil</name>
    <name type="synonym">Curculio oryzae</name>
    <dbReference type="NCBI Taxonomy" id="7048"/>
    <lineage>
        <taxon>Eukaryota</taxon>
        <taxon>Metazoa</taxon>
        <taxon>Ecdysozoa</taxon>
        <taxon>Arthropoda</taxon>
        <taxon>Hexapoda</taxon>
        <taxon>Insecta</taxon>
        <taxon>Pterygota</taxon>
        <taxon>Neoptera</taxon>
        <taxon>Endopterygota</taxon>
        <taxon>Coleoptera</taxon>
        <taxon>Polyphaga</taxon>
        <taxon>Cucujiformia</taxon>
        <taxon>Curculionidae</taxon>
        <taxon>Dryophthorinae</taxon>
        <taxon>Sitophilus</taxon>
    </lineage>
</organism>
<dbReference type="SMART" id="SM00494">
    <property type="entry name" value="ChtBD2"/>
    <property type="match status" value="1"/>
</dbReference>
<dbReference type="GO" id="GO:0005576">
    <property type="term" value="C:extracellular region"/>
    <property type="evidence" value="ECO:0007669"/>
    <property type="project" value="InterPro"/>
</dbReference>
<dbReference type="Proteomes" id="UP000504635">
    <property type="component" value="Unplaced"/>
</dbReference>
<feature type="signal peptide" evidence="3">
    <location>
        <begin position="1"/>
        <end position="35"/>
    </location>
</feature>
<dbReference type="GO" id="GO:0005975">
    <property type="term" value="P:carbohydrate metabolic process"/>
    <property type="evidence" value="ECO:0007669"/>
    <property type="project" value="InterPro"/>
</dbReference>
<dbReference type="InterPro" id="IPR011330">
    <property type="entry name" value="Glyco_hydro/deAcase_b/a-brl"/>
</dbReference>
<dbReference type="InterPro" id="IPR036055">
    <property type="entry name" value="LDL_receptor-like_sf"/>
</dbReference>
<dbReference type="InterPro" id="IPR002172">
    <property type="entry name" value="LDrepeatLR_classA_rpt"/>
</dbReference>
<dbReference type="InParanoid" id="A0A6J2YMH4"/>
<keyword evidence="5" id="KW-1185">Reference proteome</keyword>
<evidence type="ECO:0000313" key="5">
    <source>
        <dbReference type="Proteomes" id="UP000504635"/>
    </source>
</evidence>
<keyword evidence="1 2" id="KW-1015">Disulfide bond</keyword>
<dbReference type="GO" id="GO:0016787">
    <property type="term" value="F:hydrolase activity"/>
    <property type="evidence" value="ECO:0007669"/>
    <property type="project" value="UniProtKB-ARBA"/>
</dbReference>
<dbReference type="Pfam" id="PF00057">
    <property type="entry name" value="Ldl_recept_a"/>
    <property type="match status" value="1"/>
</dbReference>
<dbReference type="PROSITE" id="PS50940">
    <property type="entry name" value="CHIT_BIND_II"/>
    <property type="match status" value="1"/>
</dbReference>
<feature type="chain" id="PRO_5026915973" evidence="3">
    <location>
        <begin position="36"/>
        <end position="529"/>
    </location>
</feature>
<protein>
    <submittedName>
        <fullName evidence="6">Uncharacterized protein LOC115888867</fullName>
    </submittedName>
</protein>
<dbReference type="PROSITE" id="PS50068">
    <property type="entry name" value="LDLRA_2"/>
    <property type="match status" value="1"/>
</dbReference>
<dbReference type="InterPro" id="IPR036508">
    <property type="entry name" value="Chitin-bd_dom_sf"/>
</dbReference>
<dbReference type="InterPro" id="IPR002557">
    <property type="entry name" value="Chitin-bd_dom"/>
</dbReference>
<dbReference type="Pfam" id="PF01607">
    <property type="entry name" value="CBM_14"/>
    <property type="match status" value="1"/>
</dbReference>
<dbReference type="SMART" id="SM00192">
    <property type="entry name" value="LDLa"/>
    <property type="match status" value="1"/>
</dbReference>
<dbReference type="OrthoDB" id="504708at2759"/>
<feature type="disulfide bond" evidence="2">
    <location>
        <begin position="145"/>
        <end position="160"/>
    </location>
</feature>
<dbReference type="PANTHER" id="PTHR45985:SF5">
    <property type="entry name" value="CHITIN AND LDLR BINDING DEACETYLASE 3"/>
    <property type="match status" value="1"/>
</dbReference>
<name>A0A6J2YMH4_SITOR</name>
<sequence>MASAGGSEKSIFYLRAVKITLLLFVISVKCDTTKCLENGKFYRNLDSSDSNSVWTVEKCSKYFLCLEGEVFEFRCSSGLVFDVDKQICEDKTKVINCNKATTAEVQVSRNPQPSSSNQAEIITCEKKNHKFCKDKETCIPIDYFCDGSNDCPDGSDETHCDHAKNFRGAQICDSAKCALPKCFCSLNGTEIPGNLHPSDVPQMVLLTFEDAINDENIDLYQNFFGGKYVNPNNCPIRATFFVSHQYNNYFYTQKLWNRGNEIAVHSVTHKLPEEWWSKNATVEDWFDEMVGEANILNKYAGVKLSEIRGLRVPYLRIGWNRQYLMMKEFGFQYDSSVVAPYSYVPLWPYTMDYKMPHECFRQNCPTKSYPGLWQMVINQLEATDISCATLDSCPPQLTGQEILTTLIRNFNRFYSTNKAPFGIHLQAAWFENSEYLAAFEMFLSHILSKPDVWFVTNSQAIQWMMNPTPVKKLLKFAPWNCQKKLQASGCEEPNTCYLFDENLQEKLEFQTCYPCPKKYPWIKNEFGVD</sequence>
<dbReference type="InterPro" id="IPR023415">
    <property type="entry name" value="LDLR_class-A_CS"/>
</dbReference>